<dbReference type="KEGG" id="ptq:P700755_002690"/>
<dbReference type="AlphaFoldDB" id="K4IK09"/>
<dbReference type="STRING" id="313595.P700755_002690"/>
<dbReference type="OrthoDB" id="1442006at2"/>
<dbReference type="EMBL" id="CP003879">
    <property type="protein sequence ID" value="AFU69431.1"/>
    <property type="molecule type" value="Genomic_DNA"/>
</dbReference>
<gene>
    <name evidence="1" type="ordered locus">P700755_002690</name>
</gene>
<dbReference type="RefSeq" id="WP_015024994.1">
    <property type="nucleotide sequence ID" value="NC_018721.1"/>
</dbReference>
<dbReference type="HOGENOM" id="CLU_1304042_0_0_10"/>
<evidence type="ECO:0000313" key="1">
    <source>
        <dbReference type="EMBL" id="AFU69431.1"/>
    </source>
</evidence>
<name>K4IK09_PSYTT</name>
<organism evidence="1 2">
    <name type="scientific">Psychroflexus torquis (strain ATCC 700755 / CIP 106069 / ACAM 623)</name>
    <dbReference type="NCBI Taxonomy" id="313595"/>
    <lineage>
        <taxon>Bacteria</taxon>
        <taxon>Pseudomonadati</taxon>
        <taxon>Bacteroidota</taxon>
        <taxon>Flavobacteriia</taxon>
        <taxon>Flavobacteriales</taxon>
        <taxon>Flavobacteriaceae</taxon>
        <taxon>Psychroflexus</taxon>
    </lineage>
</organism>
<keyword evidence="2" id="KW-1185">Reference proteome</keyword>
<protein>
    <submittedName>
        <fullName evidence="1">Uncharacterized protein</fullName>
    </submittedName>
</protein>
<accession>K4IK09</accession>
<dbReference type="Proteomes" id="UP000008514">
    <property type="component" value="Chromosome"/>
</dbReference>
<reference evidence="1" key="2">
    <citation type="submission" date="2012-09" db="EMBL/GenBank/DDBJ databases">
        <title>The complete sequence of Psychroflexus torquis an extreme psychrophile from sea-ice that is stimulated by light.</title>
        <authorList>
            <person name="Feng S."/>
            <person name="Powell S.M."/>
            <person name="Bowman J.P."/>
        </authorList>
    </citation>
    <scope>NUCLEOTIDE SEQUENCE [LARGE SCALE GENOMIC DNA]</scope>
    <source>
        <strain evidence="1">ATCC 700755</strain>
    </source>
</reference>
<sequence>MNKDTAKQLLAHSITNLQNRRGQITMADVEAEVINNACLNILKNKDTQNAIIYAQLFTESAQELIPQYSEKESMSALMGIQQNVLWDGMWDFLRDYFQKNHGIQIDEVETEPAIFYSSKHKRYENNSLVSESEVERTINLNFIDNKEVLVVGIAPSLSPKKSYKLERNGNSVKYKGDDPDYIFTVTYDDFDEVEQFTLEMPNRGLKIVYFE</sequence>
<evidence type="ECO:0000313" key="2">
    <source>
        <dbReference type="Proteomes" id="UP000008514"/>
    </source>
</evidence>
<reference evidence="1" key="1">
    <citation type="submission" date="2006-03" db="EMBL/GenBank/DDBJ databases">
        <authorList>
            <person name="Bowman J."/>
            <person name="Ferriera S."/>
            <person name="Johnson J."/>
            <person name="Kravitz S."/>
            <person name="Halpern A."/>
            <person name="Remington K."/>
            <person name="Beeson K."/>
            <person name="Tran B."/>
            <person name="Rogers Y.-H."/>
            <person name="Friedman R."/>
            <person name="Venter J.C."/>
        </authorList>
    </citation>
    <scope>NUCLEOTIDE SEQUENCE [LARGE SCALE GENOMIC DNA]</scope>
    <source>
        <strain evidence="1">ATCC 700755</strain>
    </source>
</reference>
<dbReference type="eggNOG" id="ENOG50341GV">
    <property type="taxonomic scope" value="Bacteria"/>
</dbReference>
<proteinExistence type="predicted"/>